<feature type="chain" id="PRO_5019761434" description="Leucine rich repeat (LRR) protein" evidence="3">
    <location>
        <begin position="35"/>
        <end position="456"/>
    </location>
</feature>
<proteinExistence type="predicted"/>
<evidence type="ECO:0000313" key="4">
    <source>
        <dbReference type="EMBL" id="RKR73478.1"/>
    </source>
</evidence>
<name>A0A495IDD5_9MICO</name>
<keyword evidence="5" id="KW-1185">Reference proteome</keyword>
<dbReference type="InterPro" id="IPR032675">
    <property type="entry name" value="LRR_dom_sf"/>
</dbReference>
<evidence type="ECO:0000313" key="5">
    <source>
        <dbReference type="Proteomes" id="UP000280008"/>
    </source>
</evidence>
<reference evidence="4 5" key="1">
    <citation type="submission" date="2018-10" db="EMBL/GenBank/DDBJ databases">
        <title>Sequencing the genomes of 1000 actinobacteria strains.</title>
        <authorList>
            <person name="Klenk H.-P."/>
        </authorList>
    </citation>
    <scope>NUCLEOTIDE SEQUENCE [LARGE SCALE GENOMIC DNA]</scope>
    <source>
        <strain evidence="4 5">DSM 17894</strain>
    </source>
</reference>
<evidence type="ECO:0000256" key="3">
    <source>
        <dbReference type="SAM" id="SignalP"/>
    </source>
</evidence>
<feature type="signal peptide" evidence="3">
    <location>
        <begin position="1"/>
        <end position="34"/>
    </location>
</feature>
<dbReference type="RefSeq" id="WP_147430062.1">
    <property type="nucleotide sequence ID" value="NZ_RBKS01000001.1"/>
</dbReference>
<keyword evidence="3" id="KW-0732">Signal</keyword>
<dbReference type="AlphaFoldDB" id="A0A495IDD5"/>
<dbReference type="Proteomes" id="UP000280008">
    <property type="component" value="Unassembled WGS sequence"/>
</dbReference>
<dbReference type="Gene3D" id="3.80.10.10">
    <property type="entry name" value="Ribonuclease Inhibitor"/>
    <property type="match status" value="1"/>
</dbReference>
<protein>
    <recommendedName>
        <fullName evidence="6">Leucine rich repeat (LRR) protein</fullName>
    </recommendedName>
</protein>
<organism evidence="4 5">
    <name type="scientific">Frondihabitans australicus</name>
    <dbReference type="NCBI Taxonomy" id="386892"/>
    <lineage>
        <taxon>Bacteria</taxon>
        <taxon>Bacillati</taxon>
        <taxon>Actinomycetota</taxon>
        <taxon>Actinomycetes</taxon>
        <taxon>Micrococcales</taxon>
        <taxon>Microbacteriaceae</taxon>
        <taxon>Frondihabitans</taxon>
    </lineage>
</organism>
<evidence type="ECO:0000256" key="1">
    <source>
        <dbReference type="ARBA" id="ARBA00022614"/>
    </source>
</evidence>
<dbReference type="OrthoDB" id="614750at2"/>
<dbReference type="PROSITE" id="PS51450">
    <property type="entry name" value="LRR"/>
    <property type="match status" value="1"/>
</dbReference>
<dbReference type="Gene3D" id="2.60.40.2700">
    <property type="match status" value="2"/>
</dbReference>
<dbReference type="EMBL" id="RBKS01000001">
    <property type="protein sequence ID" value="RKR73478.1"/>
    <property type="molecule type" value="Genomic_DNA"/>
</dbReference>
<dbReference type="PANTHER" id="PTHR46652">
    <property type="entry name" value="LEUCINE-RICH REPEAT AND IQ DOMAIN-CONTAINING PROTEIN 1-RELATED"/>
    <property type="match status" value="1"/>
</dbReference>
<evidence type="ECO:0008006" key="6">
    <source>
        <dbReference type="Google" id="ProtNLM"/>
    </source>
</evidence>
<keyword evidence="2" id="KW-0677">Repeat</keyword>
<accession>A0A495IDD5</accession>
<sequence length="456" mass="47007">MPRAALPRARTVALAAAIAIGTVGLAAAPASAFADGTGTGTDTGSQVTIGDAALASCTADALGDDPSTTTFATSDLESLTALTCAGVGDASQLGLYSGLTSLDLDGSPIGDLTAIGTLTGLISLSLDDDSALDNDGAIGDLTPLGSLTNLTTLSLADDGLSDVKPLRPLQQLQHLDLEGNHISDLSPLLFLNVATITATDQTVTGPAETFGATLHEPVMYDRWDSRVEFYTGPGTEYKLQTNNDFVVTSTTSGSLTWTSSFPGFTGTYSFASALGILTPPTTGPGVAQLPAVTVKTHAAPGVWLPYQVNYGYQWFRNGVAIPGATSGSYTPKSSDLGAKLSYVVTVSLPDYATQTRTSPTYRVAGRPFTKTSAPAINGTTRVGHIVTATRGPWSPAGISFTYRWNRDGKPIAGATKSTYKLTSADAHHAITVTVTGAKSGYATTSRTSPAVKPTFH</sequence>
<comment type="caution">
    <text evidence="4">The sequence shown here is derived from an EMBL/GenBank/DDBJ whole genome shotgun (WGS) entry which is preliminary data.</text>
</comment>
<dbReference type="InterPro" id="IPR025875">
    <property type="entry name" value="Leu-rich_rpt_4"/>
</dbReference>
<dbReference type="SUPFAM" id="SSF52058">
    <property type="entry name" value="L domain-like"/>
    <property type="match status" value="1"/>
</dbReference>
<dbReference type="Pfam" id="PF12799">
    <property type="entry name" value="LRR_4"/>
    <property type="match status" value="1"/>
</dbReference>
<dbReference type="InterPro" id="IPR001611">
    <property type="entry name" value="Leu-rich_rpt"/>
</dbReference>
<evidence type="ECO:0000256" key="2">
    <source>
        <dbReference type="ARBA" id="ARBA00022737"/>
    </source>
</evidence>
<keyword evidence="1" id="KW-0433">Leucine-rich repeat</keyword>
<dbReference type="InterPro" id="IPR050836">
    <property type="entry name" value="SDS22/Internalin_LRR"/>
</dbReference>
<gene>
    <name evidence="4" type="ORF">C8E83_0571</name>
</gene>
<dbReference type="PANTHER" id="PTHR46652:SF3">
    <property type="entry name" value="LEUCINE-RICH REPEAT-CONTAINING PROTEIN 9"/>
    <property type="match status" value="1"/>
</dbReference>